<dbReference type="AlphaFoldDB" id="A0A4P6LYS5"/>
<evidence type="ECO:0000313" key="2">
    <source>
        <dbReference type="Proteomes" id="UP000289794"/>
    </source>
</evidence>
<proteinExistence type="predicted"/>
<protein>
    <submittedName>
        <fullName evidence="1">Uncharacterized protein</fullName>
    </submittedName>
</protein>
<sequence>MKKNKTFNAMTESIYLGDLWFIYDETAVRLDIFKENLEDNR</sequence>
<evidence type="ECO:0000313" key="1">
    <source>
        <dbReference type="EMBL" id="QBE96263.1"/>
    </source>
</evidence>
<dbReference type="Proteomes" id="UP000289794">
    <property type="component" value="Chromosome"/>
</dbReference>
<accession>A0A4P6LYS5</accession>
<organism evidence="1 2">
    <name type="scientific">Blautia producta</name>
    <dbReference type="NCBI Taxonomy" id="33035"/>
    <lineage>
        <taxon>Bacteria</taxon>
        <taxon>Bacillati</taxon>
        <taxon>Bacillota</taxon>
        <taxon>Clostridia</taxon>
        <taxon>Lachnospirales</taxon>
        <taxon>Lachnospiraceae</taxon>
        <taxon>Blautia</taxon>
    </lineage>
</organism>
<dbReference type="KEGG" id="bpro:PMF13cell1_01807"/>
<reference evidence="1 2" key="1">
    <citation type="submission" date="2019-01" db="EMBL/GenBank/DDBJ databases">
        <title>PMF-metabolizing Aryl O-demethylase.</title>
        <authorList>
            <person name="Kim M."/>
        </authorList>
    </citation>
    <scope>NUCLEOTIDE SEQUENCE [LARGE SCALE GENOMIC DNA]</scope>
    <source>
        <strain evidence="1 2">PMF1</strain>
    </source>
</reference>
<gene>
    <name evidence="1" type="ORF">PMF13cell1_01807</name>
</gene>
<dbReference type="EMBL" id="CP035945">
    <property type="protein sequence ID" value="QBE96263.1"/>
    <property type="molecule type" value="Genomic_DNA"/>
</dbReference>
<name>A0A4P6LYS5_9FIRM</name>